<reference evidence="4" key="1">
    <citation type="submission" date="2025-08" db="UniProtKB">
        <authorList>
            <consortium name="RefSeq"/>
        </authorList>
    </citation>
    <scope>IDENTIFICATION</scope>
    <source>
        <tissue evidence="4">Gonads</tissue>
    </source>
</reference>
<feature type="region of interest" description="Disordered" evidence="1">
    <location>
        <begin position="264"/>
        <end position="362"/>
    </location>
</feature>
<dbReference type="AlphaFoldDB" id="A0A6J2YVP8"/>
<feature type="compositionally biased region" description="Polar residues" evidence="1">
    <location>
        <begin position="84"/>
        <end position="111"/>
    </location>
</feature>
<dbReference type="GeneID" id="115891085"/>
<keyword evidence="3" id="KW-1185">Reference proteome</keyword>
<dbReference type="KEGG" id="soy:115891085"/>
<evidence type="ECO:0000256" key="1">
    <source>
        <dbReference type="SAM" id="MobiDB-lite"/>
    </source>
</evidence>
<dbReference type="OrthoDB" id="8197587at2759"/>
<accession>A0A6J2YVP8</accession>
<keyword evidence="2" id="KW-0732">Signal</keyword>
<feature type="compositionally biased region" description="Low complexity" evidence="1">
    <location>
        <begin position="304"/>
        <end position="318"/>
    </location>
</feature>
<dbReference type="RefSeq" id="XP_030767344.1">
    <property type="nucleotide sequence ID" value="XM_030911484.1"/>
</dbReference>
<feature type="compositionally biased region" description="Polar residues" evidence="1">
    <location>
        <begin position="131"/>
        <end position="163"/>
    </location>
</feature>
<dbReference type="InParanoid" id="A0A6J2YVP8"/>
<feature type="compositionally biased region" description="Low complexity" evidence="1">
    <location>
        <begin position="285"/>
        <end position="296"/>
    </location>
</feature>
<feature type="compositionally biased region" description="Polar residues" evidence="1">
    <location>
        <begin position="321"/>
        <end position="362"/>
    </location>
</feature>
<name>A0A6J2YVP8_SITOR</name>
<gene>
    <name evidence="4" type="primary">LOC115891085</name>
</gene>
<sequence>MKISIILLFLCASSYAELPPPYHRQGFRPSPQFTSQKFPERTYGPPSQKVNVLDLNFPSRITIEQLIGITEQLQHSRQKVVNRPHNSFTQPQLSYGPPKSTQLSQQNQNRPINFGGSLPQTVYGPPKHQQLPLQTSPNLQPPSQLYGRSQSFGGSQSVPQNSYGAPAVQQLPSSFKPSNFGSSNINNQFPSTSYGTPDVRNLETFGNIRNTLSDDDILRKNLLNDLRKQHLPYKPPSGFRPQNSGNLGNNNIASVAQQYIPTEQVSGTSSQNTQSPINIDLPLPNQFQNQAANNNNGVGTSYLPPSTTSKPTAASTPKLANPQTIGTTARSPSSTNYDYDYESQQPTEAPSTQDESETGPNISISTAVAGAGTGGFFYLQQPDGRLQRVTLQKSQEPNSKPEEFVANYYFQNIPALPNTLYAPLINLGAYVKK</sequence>
<evidence type="ECO:0000313" key="3">
    <source>
        <dbReference type="Proteomes" id="UP000504635"/>
    </source>
</evidence>
<feature type="chain" id="PRO_5027035125" evidence="2">
    <location>
        <begin position="17"/>
        <end position="433"/>
    </location>
</feature>
<feature type="region of interest" description="Disordered" evidence="1">
    <location>
        <begin position="77"/>
        <end position="163"/>
    </location>
</feature>
<protein>
    <submittedName>
        <fullName evidence="4">Uncharacterized protein LOC115891085 isoform X1</fullName>
    </submittedName>
</protein>
<evidence type="ECO:0000313" key="4">
    <source>
        <dbReference type="RefSeq" id="XP_030767344.1"/>
    </source>
</evidence>
<dbReference type="Proteomes" id="UP000504635">
    <property type="component" value="Unplaced"/>
</dbReference>
<feature type="signal peptide" evidence="2">
    <location>
        <begin position="1"/>
        <end position="16"/>
    </location>
</feature>
<evidence type="ECO:0000256" key="2">
    <source>
        <dbReference type="SAM" id="SignalP"/>
    </source>
</evidence>
<organism evidence="3 4">
    <name type="scientific">Sitophilus oryzae</name>
    <name type="common">Rice weevil</name>
    <name type="synonym">Curculio oryzae</name>
    <dbReference type="NCBI Taxonomy" id="7048"/>
    <lineage>
        <taxon>Eukaryota</taxon>
        <taxon>Metazoa</taxon>
        <taxon>Ecdysozoa</taxon>
        <taxon>Arthropoda</taxon>
        <taxon>Hexapoda</taxon>
        <taxon>Insecta</taxon>
        <taxon>Pterygota</taxon>
        <taxon>Neoptera</taxon>
        <taxon>Endopterygota</taxon>
        <taxon>Coleoptera</taxon>
        <taxon>Polyphaga</taxon>
        <taxon>Cucujiformia</taxon>
        <taxon>Curculionidae</taxon>
        <taxon>Dryophthorinae</taxon>
        <taxon>Sitophilus</taxon>
    </lineage>
</organism>
<feature type="compositionally biased region" description="Polar residues" evidence="1">
    <location>
        <begin position="264"/>
        <end position="277"/>
    </location>
</feature>
<proteinExistence type="predicted"/>